<dbReference type="EMBL" id="GGEC01015466">
    <property type="protein sequence ID" value="MBW95949.1"/>
    <property type="molecule type" value="Transcribed_RNA"/>
</dbReference>
<reference evidence="1" key="1">
    <citation type="submission" date="2018-02" db="EMBL/GenBank/DDBJ databases">
        <title>Rhizophora mucronata_Transcriptome.</title>
        <authorList>
            <person name="Meera S.P."/>
            <person name="Sreeshan A."/>
            <person name="Augustine A."/>
        </authorList>
    </citation>
    <scope>NUCLEOTIDE SEQUENCE</scope>
    <source>
        <tissue evidence="1">Leaf</tissue>
    </source>
</reference>
<dbReference type="AlphaFoldDB" id="A0A2P2JR57"/>
<evidence type="ECO:0000313" key="1">
    <source>
        <dbReference type="EMBL" id="MBW95949.1"/>
    </source>
</evidence>
<protein>
    <submittedName>
        <fullName evidence="1">Uncharacterized protein</fullName>
    </submittedName>
</protein>
<sequence>MVIKTQSNPKKESAEQKIT</sequence>
<name>A0A2P2JR57_RHIMU</name>
<accession>A0A2P2JR57</accession>
<proteinExistence type="predicted"/>
<organism evidence="1">
    <name type="scientific">Rhizophora mucronata</name>
    <name type="common">Asiatic mangrove</name>
    <dbReference type="NCBI Taxonomy" id="61149"/>
    <lineage>
        <taxon>Eukaryota</taxon>
        <taxon>Viridiplantae</taxon>
        <taxon>Streptophyta</taxon>
        <taxon>Embryophyta</taxon>
        <taxon>Tracheophyta</taxon>
        <taxon>Spermatophyta</taxon>
        <taxon>Magnoliopsida</taxon>
        <taxon>eudicotyledons</taxon>
        <taxon>Gunneridae</taxon>
        <taxon>Pentapetalae</taxon>
        <taxon>rosids</taxon>
        <taxon>fabids</taxon>
        <taxon>Malpighiales</taxon>
        <taxon>Rhizophoraceae</taxon>
        <taxon>Rhizophora</taxon>
    </lineage>
</organism>